<evidence type="ECO:0000313" key="1">
    <source>
        <dbReference type="EMBL" id="ONI40397.1"/>
    </source>
</evidence>
<dbReference type="EMBL" id="LJDB01000052">
    <property type="protein sequence ID" value="ONI40397.1"/>
    <property type="molecule type" value="Genomic_DNA"/>
</dbReference>
<keyword evidence="2" id="KW-1185">Reference proteome</keyword>
<protein>
    <submittedName>
        <fullName evidence="1">Uncharacterized protein</fullName>
    </submittedName>
</protein>
<reference evidence="1" key="1">
    <citation type="submission" date="2016-08" db="EMBL/GenBank/DDBJ databases">
        <authorList>
            <person name="Ngugi D.K."/>
            <person name="Miyake S."/>
            <person name="Stingl U."/>
        </authorList>
    </citation>
    <scope>NUCLEOTIDE SEQUENCE</scope>
    <source>
        <strain evidence="1">SCG-B11WGA-EpuloA1</strain>
    </source>
</reference>
<proteinExistence type="predicted"/>
<accession>A0ACC8XC94</accession>
<evidence type="ECO:0000313" key="2">
    <source>
        <dbReference type="Proteomes" id="UP000188605"/>
    </source>
</evidence>
<comment type="caution">
    <text evidence="1">The sequence shown here is derived from an EMBL/GenBank/DDBJ whole genome shotgun (WGS) entry which is preliminary data.</text>
</comment>
<gene>
    <name evidence="1" type="ORF">AN396_06200</name>
</gene>
<dbReference type="Proteomes" id="UP000188605">
    <property type="component" value="Unassembled WGS sequence"/>
</dbReference>
<organism evidence="1 2">
    <name type="scientific">Candidatus Epulonipiscium fishelsonii</name>
    <dbReference type="NCBI Taxonomy" id="77094"/>
    <lineage>
        <taxon>Bacteria</taxon>
        <taxon>Bacillati</taxon>
        <taxon>Bacillota</taxon>
        <taxon>Clostridia</taxon>
        <taxon>Lachnospirales</taxon>
        <taxon>Lachnospiraceae</taxon>
        <taxon>Candidatus Epulonipiscium</taxon>
    </lineage>
</organism>
<sequence>MFDYHIHSKYSKDGCEKIITLCEEAIKKGLEEIAITDHYELYQNPSVQHCMDFKGLYEDIKNCREVYKNILSIKMGVEMGQPHHNLDLANQTILHHPFDFVMASIHKLTDKFDIGICNFEGIDFNKLYTDYLNALIKMTQTADFDILGHLTYPARYYFAHSKNYPDWTPFKSQFEYLFKELIRQDKGIEINCSEVFKPMGRTMPDLNILALYKECGGKILTIGCDSHRHEFLGSATNDGIKVAQQAGFSEITKYTNRIPTFSKI</sequence>
<name>A0ACC8XC94_9FIRM</name>